<name>A0A6I7TN60_9BACI</name>
<dbReference type="SUPFAM" id="SSF88697">
    <property type="entry name" value="PUA domain-like"/>
    <property type="match status" value="1"/>
</dbReference>
<dbReference type="InterPro" id="IPR022996">
    <property type="entry name" value="UPF0310"/>
</dbReference>
<evidence type="ECO:0000313" key="4">
    <source>
        <dbReference type="EMBL" id="OLF95675.1"/>
    </source>
</evidence>
<reference evidence="3" key="3">
    <citation type="submission" date="2022-12" db="EMBL/GenBank/DDBJ databases">
        <title>Draft Genome Sequences of Bacillus licheniformis and Bacillus paralicheniformis strains isolated from Irish skim milk powders.</title>
        <authorList>
            <person name="Lourenco A."/>
            <person name="Li F."/>
            <person name="Geraldine D."/>
            <person name="Tobin J.T."/>
            <person name="Butler F."/>
            <person name="Jordan K."/>
            <person name="Obrien T."/>
        </authorList>
    </citation>
    <scope>NUCLEOTIDE SEQUENCE</scope>
    <source>
        <strain evidence="3">3370</strain>
    </source>
</reference>
<proteinExistence type="inferred from homology"/>
<dbReference type="InterPro" id="IPR015947">
    <property type="entry name" value="PUA-like_sf"/>
</dbReference>
<dbReference type="Proteomes" id="UP000429980">
    <property type="component" value="Unassembled WGS sequence"/>
</dbReference>
<dbReference type="Gene3D" id="3.10.590.10">
    <property type="entry name" value="ph1033 like domains"/>
    <property type="match status" value="1"/>
</dbReference>
<comment type="caution">
    <text evidence="4">The sequence shown here is derived from an EMBL/GenBank/DDBJ whole genome shotgun (WGS) entry which is preliminary data.</text>
</comment>
<evidence type="ECO:0000313" key="3">
    <source>
        <dbReference type="EMBL" id="MDE1452156.1"/>
    </source>
</evidence>
<dbReference type="Pfam" id="PF01878">
    <property type="entry name" value="EVE"/>
    <property type="match status" value="1"/>
</dbReference>
<accession>A0A6I7TN60</accession>
<reference evidence="5 7" key="2">
    <citation type="submission" date="2019-06" db="EMBL/GenBank/DDBJ databases">
        <title>Genome sequence analysis of &gt;100 Bacillus licheniformis strains suggests intrinsic resistance to this species.</title>
        <authorList>
            <person name="Wels M."/>
            <person name="Siezen R.J."/>
            <person name="Johansen E."/>
            <person name="Stuer-Lauridsen B."/>
            <person name="Bjerre K."/>
            <person name="Nielsen B.K.K."/>
        </authorList>
    </citation>
    <scope>NUCLEOTIDE SEQUENCE [LARGE SCALE GENOMIC DNA]</scope>
    <source>
        <strain evidence="5 7">BAC-15381</strain>
    </source>
</reference>
<dbReference type="EMBL" id="NILF01000065">
    <property type="protein sequence ID" value="TWL34338.1"/>
    <property type="molecule type" value="Genomic_DNA"/>
</dbReference>
<evidence type="ECO:0000259" key="2">
    <source>
        <dbReference type="Pfam" id="PF01878"/>
    </source>
</evidence>
<keyword evidence="7" id="KW-1185">Reference proteome</keyword>
<dbReference type="Proteomes" id="UP001216709">
    <property type="component" value="Unassembled WGS sequence"/>
</dbReference>
<dbReference type="AlphaFoldDB" id="A0A6I7TN60"/>
<evidence type="ECO:0000313" key="7">
    <source>
        <dbReference type="Proteomes" id="UP000429980"/>
    </source>
</evidence>
<sequence>MLNGMKRRYWIGVASRDHVLKGVSGGFAQLCHGKEAPLKRMNPDDWIIYYSPKQNLKDDAPYQKFTAVGEVSDNRVYKVHAGEGFSPYRRKINFLKCRETPIHPFIPNLSFIKNKRHWGYSFRFGHIEISEHDFKLIVKQMVKI</sequence>
<evidence type="ECO:0000313" key="5">
    <source>
        <dbReference type="EMBL" id="TWL34338.1"/>
    </source>
</evidence>
<organism evidence="4 6">
    <name type="scientific">Bacillus paralicheniformis</name>
    <dbReference type="NCBI Taxonomy" id="1648923"/>
    <lineage>
        <taxon>Bacteria</taxon>
        <taxon>Bacillati</taxon>
        <taxon>Bacillota</taxon>
        <taxon>Bacilli</taxon>
        <taxon>Bacillales</taxon>
        <taxon>Bacillaceae</taxon>
        <taxon>Bacillus</taxon>
    </lineage>
</organism>
<evidence type="ECO:0000256" key="1">
    <source>
        <dbReference type="HAMAP-Rule" id="MF_00771"/>
    </source>
</evidence>
<dbReference type="NCBIfam" id="NF002616">
    <property type="entry name" value="PRK02268.1-2"/>
    <property type="match status" value="1"/>
</dbReference>
<dbReference type="EMBL" id="LKPO01000008">
    <property type="protein sequence ID" value="OLF95675.1"/>
    <property type="molecule type" value="Genomic_DNA"/>
</dbReference>
<dbReference type="CDD" id="cd21132">
    <property type="entry name" value="EVE-like"/>
    <property type="match status" value="1"/>
</dbReference>
<reference evidence="4 6" key="1">
    <citation type="journal article" date="2016" name="Front. Microbiol.">
        <title>High-Level Heat Resistance of Spores of Bacillus amyloliquefaciens and Bacillus licheniformis Results from the Presence of a spoVA Operon in a Tn1546 Transposon.</title>
        <authorList>
            <person name="Berendsen E.M."/>
            <person name="Koning R.A."/>
            <person name="Boekhorst J."/>
            <person name="de Jong A."/>
            <person name="Kuipers O.P."/>
            <person name="Wells-Bennik M.H."/>
        </authorList>
    </citation>
    <scope>NUCLEOTIDE SEQUENCE [LARGE SCALE GENOMIC DNA]</scope>
    <source>
        <strain evidence="4 6">B4121</strain>
    </source>
</reference>
<dbReference type="RefSeq" id="WP_020453584.1">
    <property type="nucleotide sequence ID" value="NZ_AP023088.1"/>
</dbReference>
<evidence type="ECO:0000313" key="6">
    <source>
        <dbReference type="Proteomes" id="UP000185604"/>
    </source>
</evidence>
<comment type="similarity">
    <text evidence="1">Belongs to the UPF0310 family.</text>
</comment>
<dbReference type="HAMAP" id="MF_00771">
    <property type="entry name" value="UPF0310"/>
    <property type="match status" value="1"/>
</dbReference>
<dbReference type="GeneID" id="56673969"/>
<dbReference type="Proteomes" id="UP000185604">
    <property type="component" value="Unassembled WGS sequence"/>
</dbReference>
<feature type="domain" description="EVE" evidence="2">
    <location>
        <begin position="8"/>
        <end position="139"/>
    </location>
</feature>
<gene>
    <name evidence="4" type="ORF">B4121_1237</name>
    <name evidence="5" type="ORF">CHCC15381_4622</name>
    <name evidence="3" type="ORF">PVN32_08215</name>
</gene>
<dbReference type="EMBL" id="JARAFO010000015">
    <property type="protein sequence ID" value="MDE1452156.1"/>
    <property type="molecule type" value="Genomic_DNA"/>
</dbReference>
<protein>
    <recommendedName>
        <fullName evidence="1">UPF0310 protein B4121_1237</fullName>
    </recommendedName>
</protein>
<dbReference type="InterPro" id="IPR002740">
    <property type="entry name" value="EVE_domain"/>
</dbReference>